<evidence type="ECO:0000256" key="2">
    <source>
        <dbReference type="SAM" id="MobiDB-lite"/>
    </source>
</evidence>
<dbReference type="AlphaFoldDB" id="A0A1W2BK29"/>
<dbReference type="EMBL" id="FWXV01000001">
    <property type="protein sequence ID" value="SMC73110.1"/>
    <property type="molecule type" value="Genomic_DNA"/>
</dbReference>
<keyword evidence="4" id="KW-1185">Reference proteome</keyword>
<feature type="compositionally biased region" description="Polar residues" evidence="2">
    <location>
        <begin position="1"/>
        <end position="21"/>
    </location>
</feature>
<organism evidence="3 4">
    <name type="scientific">Kibdelosporangium aridum</name>
    <dbReference type="NCBI Taxonomy" id="2030"/>
    <lineage>
        <taxon>Bacteria</taxon>
        <taxon>Bacillati</taxon>
        <taxon>Actinomycetota</taxon>
        <taxon>Actinomycetes</taxon>
        <taxon>Pseudonocardiales</taxon>
        <taxon>Pseudonocardiaceae</taxon>
        <taxon>Kibdelosporangium</taxon>
    </lineage>
</organism>
<name>A0A1W2BK29_KIBAR</name>
<accession>A0A1W2BK29</accession>
<protein>
    <submittedName>
        <fullName evidence="3">Betaine-aldehyde dehydrogenase</fullName>
    </submittedName>
</protein>
<dbReference type="Proteomes" id="UP000192674">
    <property type="component" value="Unassembled WGS sequence"/>
</dbReference>
<dbReference type="Gene3D" id="3.40.605.10">
    <property type="entry name" value="Aldehyde Dehydrogenase, Chain A, domain 1"/>
    <property type="match status" value="1"/>
</dbReference>
<dbReference type="SUPFAM" id="SSF53720">
    <property type="entry name" value="ALDH-like"/>
    <property type="match status" value="1"/>
</dbReference>
<dbReference type="InterPro" id="IPR016162">
    <property type="entry name" value="Ald_DH_N"/>
</dbReference>
<proteinExistence type="predicted"/>
<evidence type="ECO:0000313" key="3">
    <source>
        <dbReference type="EMBL" id="SMC73110.1"/>
    </source>
</evidence>
<evidence type="ECO:0000256" key="1">
    <source>
        <dbReference type="ARBA" id="ARBA00023002"/>
    </source>
</evidence>
<dbReference type="GO" id="GO:0016491">
    <property type="term" value="F:oxidoreductase activity"/>
    <property type="evidence" value="ECO:0007669"/>
    <property type="project" value="UniProtKB-KW"/>
</dbReference>
<feature type="region of interest" description="Disordered" evidence="2">
    <location>
        <begin position="1"/>
        <end position="25"/>
    </location>
</feature>
<keyword evidence="1" id="KW-0560">Oxidoreductase</keyword>
<gene>
    <name evidence="3" type="ORF">SAMN05661093_01752</name>
</gene>
<dbReference type="InterPro" id="IPR016161">
    <property type="entry name" value="Ald_DH/histidinol_DH"/>
</dbReference>
<reference evidence="3 4" key="1">
    <citation type="submission" date="2017-04" db="EMBL/GenBank/DDBJ databases">
        <authorList>
            <person name="Afonso C.L."/>
            <person name="Miller P.J."/>
            <person name="Scott M.A."/>
            <person name="Spackman E."/>
            <person name="Goraichik I."/>
            <person name="Dimitrov K.M."/>
            <person name="Suarez D.L."/>
            <person name="Swayne D.E."/>
        </authorList>
    </citation>
    <scope>NUCLEOTIDE SEQUENCE [LARGE SCALE GENOMIC DNA]</scope>
    <source>
        <strain evidence="3 4">DSM 43828</strain>
    </source>
</reference>
<sequence>MSTTSNARNLINGEWSDTGSVHESIDPSTGEVVGAYVSAGRAEAQAAIAAARSTFDTTVGPAIRPCDRGH</sequence>
<evidence type="ECO:0000313" key="4">
    <source>
        <dbReference type="Proteomes" id="UP000192674"/>
    </source>
</evidence>
<dbReference type="RefSeq" id="WP_200825460.1">
    <property type="nucleotide sequence ID" value="NZ_FWXV01000001.1"/>
</dbReference>